<sequence>MSAPQAVVKMVRNGGTRSPAATRRQFDYLSQGGTVALEYPDGDGGPEATLLPRDFRAKAEEWALRTDKYEPGQRVDNSSPALTTHIVVSFPPGTDANLAKSVARNFAARMFDDPRRRSNFPADAEEIHRFPYFVAPHTDRDHPHMHLVVNRRSSEGGWLKIANRMGERSDPDVPDQFTFSDLRHELVEAAIEEGMDLEATTRAERGLLPAQMNDIEYRRMMEDSHARWRQEAGSGGDDFIRVENEIDEDGNAVGEPAELDRGHTPAPEWPELPELGPLDNLYRPVGPAGDGSPAPAGYDHEDAAMVHGHEEVDPFAPGGEAAGDGDTPMNDAADGSGRARSGQHEQPGRHERQGDRPAPAGRANEMREDDAAGEDRGRQEALRRTADGAREMAAHRRHQARRDDAAQAGPSRRRTPAGVEDIEDDAAEAGEVQGGAAEVEQGDAPAVPAAPVPAGPAPAERNGARPRRRAQFGPPNVATRGIGASEANVTGALRRWEDAETSLENGPVTRSKRQAATEARDAWLQAEQDAQAARANPGRKRKRGDDPAAGNKRTRAEARQDAGPAREPAQNAGERQAAGRNRRRNGGDNRPQRGGRER</sequence>
<feature type="compositionally biased region" description="Basic and acidic residues" evidence="1">
    <location>
        <begin position="585"/>
        <end position="598"/>
    </location>
</feature>
<gene>
    <name evidence="3" type="ORF">ACFFP0_23750</name>
</gene>
<reference evidence="3 4" key="1">
    <citation type="submission" date="2024-09" db="EMBL/GenBank/DDBJ databases">
        <authorList>
            <person name="Sun Q."/>
            <person name="Mori K."/>
        </authorList>
    </citation>
    <scope>NUCLEOTIDE SEQUENCE [LARGE SCALE GENOMIC DNA]</scope>
    <source>
        <strain evidence="3 4">TBRC 4938</strain>
    </source>
</reference>
<evidence type="ECO:0000313" key="3">
    <source>
        <dbReference type="EMBL" id="MFB9951874.1"/>
    </source>
</evidence>
<feature type="compositionally biased region" description="Basic and acidic residues" evidence="1">
    <location>
        <begin position="342"/>
        <end position="355"/>
    </location>
</feature>
<evidence type="ECO:0000256" key="1">
    <source>
        <dbReference type="SAM" id="MobiDB-lite"/>
    </source>
</evidence>
<evidence type="ECO:0000259" key="2">
    <source>
        <dbReference type="Pfam" id="PF03432"/>
    </source>
</evidence>
<dbReference type="EMBL" id="JBHMAA010000029">
    <property type="protein sequence ID" value="MFB9951874.1"/>
    <property type="molecule type" value="Genomic_DNA"/>
</dbReference>
<name>A0ABV6AMM6_9HYPH</name>
<dbReference type="Pfam" id="PF03432">
    <property type="entry name" value="Relaxase"/>
    <property type="match status" value="1"/>
</dbReference>
<dbReference type="RefSeq" id="WP_377264694.1">
    <property type="nucleotide sequence ID" value="NZ_JBHMAA010000029.1"/>
</dbReference>
<keyword evidence="4" id="KW-1185">Reference proteome</keyword>
<feature type="domain" description="MobA/VirD2-like nuclease" evidence="2">
    <location>
        <begin position="79"/>
        <end position="168"/>
    </location>
</feature>
<protein>
    <submittedName>
        <fullName evidence="3">Relaxase/mobilization nuclease domain-containing protein</fullName>
    </submittedName>
</protein>
<feature type="compositionally biased region" description="Basic and acidic residues" evidence="1">
    <location>
        <begin position="364"/>
        <end position="394"/>
    </location>
</feature>
<comment type="caution">
    <text evidence="3">The sequence shown here is derived from an EMBL/GenBank/DDBJ whole genome shotgun (WGS) entry which is preliminary data.</text>
</comment>
<organism evidence="3 4">
    <name type="scientific">Rhizobium puerariae</name>
    <dbReference type="NCBI Taxonomy" id="1585791"/>
    <lineage>
        <taxon>Bacteria</taxon>
        <taxon>Pseudomonadati</taxon>
        <taxon>Pseudomonadota</taxon>
        <taxon>Alphaproteobacteria</taxon>
        <taxon>Hyphomicrobiales</taxon>
        <taxon>Rhizobiaceae</taxon>
        <taxon>Rhizobium/Agrobacterium group</taxon>
        <taxon>Rhizobium</taxon>
    </lineage>
</organism>
<dbReference type="InterPro" id="IPR005094">
    <property type="entry name" value="Endonuclease_MobA/VirD2"/>
</dbReference>
<dbReference type="Proteomes" id="UP001589692">
    <property type="component" value="Unassembled WGS sequence"/>
</dbReference>
<feature type="compositionally biased region" description="Basic and acidic residues" evidence="1">
    <location>
        <begin position="298"/>
        <end position="312"/>
    </location>
</feature>
<feature type="compositionally biased region" description="Low complexity" evidence="1">
    <location>
        <begin position="429"/>
        <end position="447"/>
    </location>
</feature>
<accession>A0ABV6AMM6</accession>
<proteinExistence type="predicted"/>
<feature type="compositionally biased region" description="Low complexity" evidence="1">
    <location>
        <begin position="272"/>
        <end position="297"/>
    </location>
</feature>
<feature type="region of interest" description="Disordered" evidence="1">
    <location>
        <begin position="251"/>
        <end position="598"/>
    </location>
</feature>
<evidence type="ECO:0000313" key="4">
    <source>
        <dbReference type="Proteomes" id="UP001589692"/>
    </source>
</evidence>